<accession>A0A1F5ZIR3</accession>
<dbReference type="Pfam" id="PF11814">
    <property type="entry name" value="DUF3335"/>
    <property type="match status" value="1"/>
</dbReference>
<dbReference type="Proteomes" id="UP000177268">
    <property type="component" value="Unassembled WGS sequence"/>
</dbReference>
<proteinExistence type="predicted"/>
<gene>
    <name evidence="1" type="ORF">A2Z00_03170</name>
</gene>
<dbReference type="Gene3D" id="3.90.70.10">
    <property type="entry name" value="Cysteine proteinases"/>
    <property type="match status" value="1"/>
</dbReference>
<evidence type="ECO:0008006" key="3">
    <source>
        <dbReference type="Google" id="ProtNLM"/>
    </source>
</evidence>
<evidence type="ECO:0000313" key="2">
    <source>
        <dbReference type="Proteomes" id="UP000177268"/>
    </source>
</evidence>
<dbReference type="STRING" id="1798370.A2Z00_03170"/>
<dbReference type="AlphaFoldDB" id="A0A1F5ZIR3"/>
<organism evidence="1 2">
    <name type="scientific">Candidatus Gottesmanbacteria bacterium RBG_13_45_10</name>
    <dbReference type="NCBI Taxonomy" id="1798370"/>
    <lineage>
        <taxon>Bacteria</taxon>
        <taxon>Candidatus Gottesmaniibacteriota</taxon>
    </lineage>
</organism>
<sequence length="209" mass="25001">MKKVPFYPNKKDDLHCYQATLRMILKYFLPERTFTFADLDDMTGFQKGYWTWPMRGALSLRALGFQVRDIEEFDYHRIATDPERYLIEYYGEQAGKEQIRFSDIPKCKRDAREFVKQIPIEYRIPDYTDIQDLLTQGYLIKCLVNSKILNRKKGYVGHFVVVFRCTDHSIYFHDPGIPPRKSRRVTKRVFEKAWGYPNERAKNIMAFKI</sequence>
<evidence type="ECO:0000313" key="1">
    <source>
        <dbReference type="EMBL" id="OGG12012.1"/>
    </source>
</evidence>
<reference evidence="1 2" key="1">
    <citation type="journal article" date="2016" name="Nat. Commun.">
        <title>Thousands of microbial genomes shed light on interconnected biogeochemical processes in an aquifer system.</title>
        <authorList>
            <person name="Anantharaman K."/>
            <person name="Brown C.T."/>
            <person name="Hug L.A."/>
            <person name="Sharon I."/>
            <person name="Castelle C.J."/>
            <person name="Probst A.J."/>
            <person name="Thomas B.C."/>
            <person name="Singh A."/>
            <person name="Wilkins M.J."/>
            <person name="Karaoz U."/>
            <person name="Brodie E.L."/>
            <person name="Williams K.H."/>
            <person name="Hubbard S.S."/>
            <person name="Banfield J.F."/>
        </authorList>
    </citation>
    <scope>NUCLEOTIDE SEQUENCE [LARGE SCALE GENOMIC DNA]</scope>
</reference>
<name>A0A1F5ZIR3_9BACT</name>
<dbReference type="InterPro" id="IPR021770">
    <property type="entry name" value="DUF3335"/>
</dbReference>
<dbReference type="EMBL" id="MFIZ01000005">
    <property type="protein sequence ID" value="OGG12012.1"/>
    <property type="molecule type" value="Genomic_DNA"/>
</dbReference>
<protein>
    <recommendedName>
        <fullName evidence="3">Peptidase C39-like domain-containing protein</fullName>
    </recommendedName>
</protein>
<comment type="caution">
    <text evidence="1">The sequence shown here is derived from an EMBL/GenBank/DDBJ whole genome shotgun (WGS) entry which is preliminary data.</text>
</comment>